<evidence type="ECO:0000313" key="2">
    <source>
        <dbReference type="Proteomes" id="UP000633278"/>
    </source>
</evidence>
<comment type="caution">
    <text evidence="1">The sequence shown here is derived from an EMBL/GenBank/DDBJ whole genome shotgun (WGS) entry which is preliminary data.</text>
</comment>
<protein>
    <submittedName>
        <fullName evidence="1">Uncharacterized protein</fullName>
    </submittedName>
</protein>
<reference evidence="1" key="2">
    <citation type="submission" date="2020-09" db="EMBL/GenBank/DDBJ databases">
        <authorList>
            <person name="Sun Q."/>
            <person name="Zhou Y."/>
        </authorList>
    </citation>
    <scope>NUCLEOTIDE SEQUENCE</scope>
    <source>
        <strain evidence="1">CGMCC 1.15763</strain>
    </source>
</reference>
<proteinExistence type="predicted"/>
<gene>
    <name evidence="1" type="ORF">GCM10011416_01390</name>
</gene>
<reference evidence="1" key="1">
    <citation type="journal article" date="2014" name="Int. J. Syst. Evol. Microbiol.">
        <title>Complete genome sequence of Corynebacterium casei LMG S-19264T (=DSM 44701T), isolated from a smear-ripened cheese.</title>
        <authorList>
            <consortium name="US DOE Joint Genome Institute (JGI-PGF)"/>
            <person name="Walter F."/>
            <person name="Albersmeier A."/>
            <person name="Kalinowski J."/>
            <person name="Ruckert C."/>
        </authorList>
    </citation>
    <scope>NUCLEOTIDE SEQUENCE</scope>
    <source>
        <strain evidence="1">CGMCC 1.15763</strain>
    </source>
</reference>
<dbReference type="AlphaFoldDB" id="A0A917HSA0"/>
<evidence type="ECO:0000313" key="1">
    <source>
        <dbReference type="EMBL" id="GGG88781.1"/>
    </source>
</evidence>
<dbReference type="EMBL" id="BMJW01000001">
    <property type="protein sequence ID" value="GGG88781.1"/>
    <property type="molecule type" value="Genomic_DNA"/>
</dbReference>
<accession>A0A917HSA0</accession>
<organism evidence="1 2">
    <name type="scientific">Polaribacter pacificus</name>
    <dbReference type="NCBI Taxonomy" id="1775173"/>
    <lineage>
        <taxon>Bacteria</taxon>
        <taxon>Pseudomonadati</taxon>
        <taxon>Bacteroidota</taxon>
        <taxon>Flavobacteriia</taxon>
        <taxon>Flavobacteriales</taxon>
        <taxon>Flavobacteriaceae</taxon>
    </lineage>
</organism>
<name>A0A917HSA0_9FLAO</name>
<dbReference type="PROSITE" id="PS51257">
    <property type="entry name" value="PROKAR_LIPOPROTEIN"/>
    <property type="match status" value="1"/>
</dbReference>
<dbReference type="Proteomes" id="UP000633278">
    <property type="component" value="Unassembled WGS sequence"/>
</dbReference>
<sequence>MKKYIHKKAVFAAVTILGIIGCTEFTEKIEDFNIGVTNAIFEQTATLELTDVHGNQQDIIDTDFTVVFSGADADKLVSEAGEFAITENDGFIQLSVNPNKSVGVKELNFDVTVSGGSYKTATYAVKIADTISKVTLPMLNEAKTLGLERKSNSTSLTNDATTSIVTMETSKEKSLTSTKISIPVGTKFMDANGAAVTGSNLTTNIKNIGPFGLVLDTEIDLEHMEVFDQNSNKITNKTLSLIGYTTIDISLDGKKITKSTTPVTVSIGVENNIYNLETGATFKIGDSYPIYKNDQTTNNWTFYQNGTVVKDNTNGMLRIEFTTTEMVRFGAGALTAKTANKSLANDCTSSNQTKDDQTFLRGGFGGSSVIAPGGNGTVTFGGVFSPSAQVTFTLTGESVSSATLAKTQNDGINPQVTQFLQRVTQFLQTLNITEFKDAVQLQVTKHVGSSTVSEDVEKEDICAGVDAVNAAAASIPDIKIDVSANCNDKTLVPDGIVLYVEKDDQTFKNVGTIKNGKLTLKGFELNKEYTFKIMYQGQSYVNKWTFDSATFKIENFNIPASVCNKLGF</sequence>
<keyword evidence="2" id="KW-1185">Reference proteome</keyword>
<dbReference type="RefSeq" id="WP_188597351.1">
    <property type="nucleotide sequence ID" value="NZ_BMJW01000001.1"/>
</dbReference>